<feature type="domain" description="RGS" evidence="1">
    <location>
        <begin position="14"/>
        <end position="135"/>
    </location>
</feature>
<dbReference type="SUPFAM" id="SSF48097">
    <property type="entry name" value="Regulator of G-protein signaling, RGS"/>
    <property type="match status" value="1"/>
</dbReference>
<organism evidence="2 3">
    <name type="scientific">Acrasis kona</name>
    <dbReference type="NCBI Taxonomy" id="1008807"/>
    <lineage>
        <taxon>Eukaryota</taxon>
        <taxon>Discoba</taxon>
        <taxon>Heterolobosea</taxon>
        <taxon>Tetramitia</taxon>
        <taxon>Eutetramitia</taxon>
        <taxon>Acrasidae</taxon>
        <taxon>Acrasis</taxon>
    </lineage>
</organism>
<dbReference type="CDD" id="cd07440">
    <property type="entry name" value="RGS"/>
    <property type="match status" value="1"/>
</dbReference>
<evidence type="ECO:0000313" key="2">
    <source>
        <dbReference type="EMBL" id="KAL0485758.1"/>
    </source>
</evidence>
<gene>
    <name evidence="2" type="ORF">AKO1_003254</name>
</gene>
<dbReference type="PROSITE" id="PS50132">
    <property type="entry name" value="RGS"/>
    <property type="match status" value="1"/>
</dbReference>
<dbReference type="Gene3D" id="1.10.167.10">
    <property type="entry name" value="Regulator of G-protein Signalling 4, domain 2"/>
    <property type="match status" value="1"/>
</dbReference>
<dbReference type="AlphaFoldDB" id="A0AAW2Z944"/>
<dbReference type="Pfam" id="PF00615">
    <property type="entry name" value="RGS"/>
    <property type="match status" value="1"/>
</dbReference>
<keyword evidence="3" id="KW-1185">Reference proteome</keyword>
<comment type="caution">
    <text evidence="2">The sequence shown here is derived from an EMBL/GenBank/DDBJ whole genome shotgun (WGS) entry which is preliminary data.</text>
</comment>
<evidence type="ECO:0000259" key="1">
    <source>
        <dbReference type="PROSITE" id="PS50132"/>
    </source>
</evidence>
<dbReference type="InterPro" id="IPR044926">
    <property type="entry name" value="RGS_subdomain_2"/>
</dbReference>
<accession>A0AAW2Z944</accession>
<dbReference type="InterPro" id="IPR036305">
    <property type="entry name" value="RGS_sf"/>
</dbReference>
<evidence type="ECO:0000313" key="3">
    <source>
        <dbReference type="Proteomes" id="UP001431209"/>
    </source>
</evidence>
<dbReference type="InterPro" id="IPR016137">
    <property type="entry name" value="RGS"/>
</dbReference>
<name>A0AAW2Z944_9EUKA</name>
<protein>
    <submittedName>
        <fullName evidence="2">Rgs1</fullName>
    </submittedName>
</protein>
<dbReference type="InterPro" id="IPR023393">
    <property type="entry name" value="START-like_dom_sf"/>
</dbReference>
<dbReference type="Gene3D" id="3.30.530.20">
    <property type="match status" value="1"/>
</dbReference>
<dbReference type="EMBL" id="JAOPGA020001164">
    <property type="protein sequence ID" value="KAL0485758.1"/>
    <property type="molecule type" value="Genomic_DNA"/>
</dbReference>
<proteinExistence type="predicted"/>
<dbReference type="SUPFAM" id="SSF55961">
    <property type="entry name" value="Bet v1-like"/>
    <property type="match status" value="1"/>
</dbReference>
<reference evidence="2 3" key="1">
    <citation type="submission" date="2024-03" db="EMBL/GenBank/DDBJ databases">
        <title>The Acrasis kona genome and developmental transcriptomes reveal deep origins of eukaryotic multicellular pathways.</title>
        <authorList>
            <person name="Sheikh S."/>
            <person name="Fu C.-J."/>
            <person name="Brown M.W."/>
            <person name="Baldauf S.L."/>
        </authorList>
    </citation>
    <scope>NUCLEOTIDE SEQUENCE [LARGE SCALE GENOMIC DNA]</scope>
    <source>
        <strain evidence="2 3">ATCC MYA-3509</strain>
    </source>
</reference>
<sequence length="412" mass="47627">MSTVTELISMYTFDFERIFDDSMQRDVLGQYLKSIHNEEPFEFLCDIERYMTLVGVQMRYNDAKRIISKYLNFESISEINIGSEARTTTLEAFESCSVQKCSKDIFNDLRIAIYINIKEVNFPGYLASTYFLNHVTRMIKKDPKYLDAIGVKRRGRISMSFADKITKSSSPYDICSLAITDDEFDDMVCKIKNQDNIDFDANSKKIAFGIFKEKSSIVKDRKAVKSTYQSCLFDFSPEEVFCAMHSSPYSNSMDELQKRHVKVINKFDFVDSFGVLIHIKQQMVFPYQNRDFSVLYSAKILQDHSIIAIWKSIVTPLIPEDPEYIRGYMVVGELFEAQSYERCKYTTLKTIDHGGNPNQFLISKMNAKRSDCDGLFNKTKENCTEARTMKIAKVPGVSYASECLYTRVKDYV</sequence>
<dbReference type="Proteomes" id="UP001431209">
    <property type="component" value="Unassembled WGS sequence"/>
</dbReference>
<dbReference type="SMART" id="SM00315">
    <property type="entry name" value="RGS"/>
    <property type="match status" value="1"/>
</dbReference>